<dbReference type="PANTHER" id="PTHR47926">
    <property type="entry name" value="PENTATRICOPEPTIDE REPEAT-CONTAINING PROTEIN"/>
    <property type="match status" value="1"/>
</dbReference>
<dbReference type="KEGG" id="nnu:104596762"/>
<dbReference type="InterPro" id="IPR046848">
    <property type="entry name" value="E_motif"/>
</dbReference>
<proteinExistence type="predicted"/>
<keyword evidence="1" id="KW-1185">Reference proteome</keyword>
<protein>
    <submittedName>
        <fullName evidence="2">Pentatricopeptide repeat-containing protein At3g56550</fullName>
    </submittedName>
</protein>
<evidence type="ECO:0000313" key="2">
    <source>
        <dbReference type="RefSeq" id="XP_010256343.1"/>
    </source>
</evidence>
<dbReference type="Gene3D" id="1.25.40.10">
    <property type="entry name" value="Tetratricopeptide repeat domain"/>
    <property type="match status" value="3"/>
</dbReference>
<evidence type="ECO:0000313" key="1">
    <source>
        <dbReference type="Proteomes" id="UP000189703"/>
    </source>
</evidence>
<gene>
    <name evidence="2" type="primary">LOC104596762</name>
</gene>
<sequence length="579" mass="65150">MSRINGILNLLQGCNSMKRLQKIQAFVIVNGYQDDLAISNKLLSFCAISVSGSLAYAHLLFNQINNPDTAAWNSMIRGLSQSPSPLKAILCYNSMMFEGQSRPDDYTFSFLLKACEKSKAEEKCREAHGSIIRCGYAEDVTVCTNLMRSYSANTSIECAQKVFDRMTQRDLISWNAMISCYSQAGLHDEALKIYDQMRISDLGLDAFTLVSLLSSCAHVGALNFGVHMHKFARQNGFLNNVFVGNALIDMYAKCGNLDGARQVFDGMRRRDVFTWNSMIVGLGVHGHGDEAIQIFQQMLMTGIHPSSVTFLGLLCGCSHQGLVEEGLKYFHMMRSDFSLKPGTKHYGCMVDLYGRAGKLEEALEFIQRSPVGDDPVIWRTLLGACKIHRNVKTGEIGMRNLVRLEALNAGDCVLLAAIYTQAGDKQGAARMRKLIRSQKFKTTPGWSWIEVDDRIHRFVVGDRSHSDTEEIYSELKDVIHRAVLAGYVEEESLTPVSEFTNEQSENSDRYHSEKLAIAFGLARTPEGNCLRIVKNLRVCRDCHSFTKFVSKAFKREIIVRDRVRFHHFKDGSCSCNDYW</sequence>
<dbReference type="OrthoDB" id="727945at2759"/>
<name>A0A1U7ZS70_NELNU</name>
<dbReference type="GeneID" id="104596762"/>
<dbReference type="FunFam" id="1.25.40.10:FF:000427">
    <property type="entry name" value="Pentatricopeptide repeat-containing protein chloroplastic"/>
    <property type="match status" value="1"/>
</dbReference>
<dbReference type="FunCoup" id="A0A1U7ZS70">
    <property type="interactions" value="12"/>
</dbReference>
<dbReference type="Pfam" id="PF13041">
    <property type="entry name" value="PPR_2"/>
    <property type="match status" value="3"/>
</dbReference>
<dbReference type="PROSITE" id="PS51375">
    <property type="entry name" value="PPR"/>
    <property type="match status" value="3"/>
</dbReference>
<dbReference type="InterPro" id="IPR002885">
    <property type="entry name" value="PPR_rpt"/>
</dbReference>
<dbReference type="FunFam" id="1.25.40.10:FF:001093">
    <property type="entry name" value="Pentatricopeptide repeat-containing protein At2g34400"/>
    <property type="match status" value="1"/>
</dbReference>
<dbReference type="GO" id="GO:0009451">
    <property type="term" value="P:RNA modification"/>
    <property type="evidence" value="ECO:0007669"/>
    <property type="project" value="InterPro"/>
</dbReference>
<dbReference type="AlphaFoldDB" id="A0A1U7ZS70"/>
<dbReference type="InterPro" id="IPR032867">
    <property type="entry name" value="DYW_dom"/>
</dbReference>
<accession>A0A1U7ZS70</accession>
<dbReference type="PANTHER" id="PTHR47926:SF391">
    <property type="entry name" value="TETRATRICOPEPTIDE-LIKE HELICAL DOMAIN SUPERFAMILY"/>
    <property type="match status" value="1"/>
</dbReference>
<dbReference type="GO" id="GO:0008270">
    <property type="term" value="F:zinc ion binding"/>
    <property type="evidence" value="ECO:0007669"/>
    <property type="project" value="InterPro"/>
</dbReference>
<dbReference type="Pfam" id="PF14432">
    <property type="entry name" value="DYW_deaminase"/>
    <property type="match status" value="1"/>
</dbReference>
<reference evidence="2" key="1">
    <citation type="submission" date="2025-08" db="UniProtKB">
        <authorList>
            <consortium name="RefSeq"/>
        </authorList>
    </citation>
    <scope>IDENTIFICATION</scope>
</reference>
<dbReference type="Proteomes" id="UP000189703">
    <property type="component" value="Unplaced"/>
</dbReference>
<dbReference type="InterPro" id="IPR046960">
    <property type="entry name" value="PPR_At4g14850-like_plant"/>
</dbReference>
<dbReference type="OMA" id="CLRIVKN"/>
<organism evidence="1 2">
    <name type="scientific">Nelumbo nucifera</name>
    <name type="common">Sacred lotus</name>
    <dbReference type="NCBI Taxonomy" id="4432"/>
    <lineage>
        <taxon>Eukaryota</taxon>
        <taxon>Viridiplantae</taxon>
        <taxon>Streptophyta</taxon>
        <taxon>Embryophyta</taxon>
        <taxon>Tracheophyta</taxon>
        <taxon>Spermatophyta</taxon>
        <taxon>Magnoliopsida</taxon>
        <taxon>Proteales</taxon>
        <taxon>Nelumbonaceae</taxon>
        <taxon>Nelumbo</taxon>
    </lineage>
</organism>
<dbReference type="Pfam" id="PF01535">
    <property type="entry name" value="PPR"/>
    <property type="match status" value="1"/>
</dbReference>
<dbReference type="Pfam" id="PF20431">
    <property type="entry name" value="E_motif"/>
    <property type="match status" value="1"/>
</dbReference>
<dbReference type="NCBIfam" id="TIGR00756">
    <property type="entry name" value="PPR"/>
    <property type="match status" value="4"/>
</dbReference>
<dbReference type="GO" id="GO:0003723">
    <property type="term" value="F:RNA binding"/>
    <property type="evidence" value="ECO:0007669"/>
    <property type="project" value="InterPro"/>
</dbReference>
<dbReference type="RefSeq" id="XP_010256343.1">
    <property type="nucleotide sequence ID" value="XM_010258041.2"/>
</dbReference>
<dbReference type="eggNOG" id="KOG4197">
    <property type="taxonomic scope" value="Eukaryota"/>
</dbReference>
<dbReference type="InterPro" id="IPR011990">
    <property type="entry name" value="TPR-like_helical_dom_sf"/>
</dbReference>